<comment type="caution">
    <text evidence="8">The sequence shown here is derived from an EMBL/GenBank/DDBJ whole genome shotgun (WGS) entry which is preliminary data.</text>
</comment>
<dbReference type="RefSeq" id="WP_423828221.1">
    <property type="nucleotide sequence ID" value="NZ_PUGF01000001.1"/>
</dbReference>
<protein>
    <submittedName>
        <fullName evidence="8">NUDIX domain</fullName>
    </submittedName>
</protein>
<evidence type="ECO:0000313" key="9">
    <source>
        <dbReference type="Proteomes" id="UP000237839"/>
    </source>
</evidence>
<evidence type="ECO:0000256" key="2">
    <source>
        <dbReference type="ARBA" id="ARBA00001946"/>
    </source>
</evidence>
<evidence type="ECO:0000256" key="3">
    <source>
        <dbReference type="ARBA" id="ARBA00022723"/>
    </source>
</evidence>
<dbReference type="InterPro" id="IPR015797">
    <property type="entry name" value="NUDIX_hydrolase-like_dom_sf"/>
</dbReference>
<sequence length="223" mass="25382">MSIPVFDPQSVPVDSIAGESVLEQTRLNLDWIRTRFADPPEWHPEITDELRLFSVDKTYTNASVLITLVQRAEGLNLLFTRRTAHLTHHAGQISFPGGRVELEDSSLIETALREAHEEIGLSRDYVEILGLLPDYYTGTGYRVTPVVAAVQLPLELQSDANEVAEIFEVPLAYLMDGSRHQLRSSVFPKQEVRRSFYTMPYQDYFIWGATAGMLRNLFHFLRA</sequence>
<dbReference type="Pfam" id="PF00293">
    <property type="entry name" value="NUDIX"/>
    <property type="match status" value="1"/>
</dbReference>
<feature type="domain" description="Nudix hydrolase" evidence="7">
    <location>
        <begin position="59"/>
        <end position="195"/>
    </location>
</feature>
<dbReference type="PROSITE" id="PS51462">
    <property type="entry name" value="NUDIX"/>
    <property type="match status" value="1"/>
</dbReference>
<dbReference type="InterPro" id="IPR045121">
    <property type="entry name" value="CoAse"/>
</dbReference>
<dbReference type="GO" id="GO:0046872">
    <property type="term" value="F:metal ion binding"/>
    <property type="evidence" value="ECO:0007669"/>
    <property type="project" value="UniProtKB-KW"/>
</dbReference>
<proteinExistence type="predicted"/>
<evidence type="ECO:0000259" key="7">
    <source>
        <dbReference type="PROSITE" id="PS51462"/>
    </source>
</evidence>
<evidence type="ECO:0000256" key="1">
    <source>
        <dbReference type="ARBA" id="ARBA00001936"/>
    </source>
</evidence>
<dbReference type="Proteomes" id="UP000237839">
    <property type="component" value="Unassembled WGS sequence"/>
</dbReference>
<dbReference type="InterPro" id="IPR000086">
    <property type="entry name" value="NUDIX_hydrolase_dom"/>
</dbReference>
<evidence type="ECO:0000256" key="4">
    <source>
        <dbReference type="ARBA" id="ARBA00022801"/>
    </source>
</evidence>
<accession>A0A2S9H4S9</accession>
<comment type="cofactor">
    <cofactor evidence="2">
        <name>Mg(2+)</name>
        <dbReference type="ChEBI" id="CHEBI:18420"/>
    </cofactor>
</comment>
<dbReference type="NCBIfam" id="NF007980">
    <property type="entry name" value="PRK10707.1"/>
    <property type="match status" value="1"/>
</dbReference>
<dbReference type="CDD" id="cd03426">
    <property type="entry name" value="NUDIX_CoAse_Nudt7"/>
    <property type="match status" value="1"/>
</dbReference>
<dbReference type="GO" id="GO:0010945">
    <property type="term" value="F:coenzyme A diphosphatase activity"/>
    <property type="evidence" value="ECO:0007669"/>
    <property type="project" value="InterPro"/>
</dbReference>
<evidence type="ECO:0000256" key="5">
    <source>
        <dbReference type="ARBA" id="ARBA00022842"/>
    </source>
</evidence>
<dbReference type="Gene3D" id="3.90.79.10">
    <property type="entry name" value="Nucleoside Triphosphate Pyrophosphohydrolase"/>
    <property type="match status" value="1"/>
</dbReference>
<dbReference type="PANTHER" id="PTHR12992:SF11">
    <property type="entry name" value="MITOCHONDRIAL COENZYME A DIPHOSPHATASE NUDT8"/>
    <property type="match status" value="1"/>
</dbReference>
<evidence type="ECO:0000256" key="6">
    <source>
        <dbReference type="ARBA" id="ARBA00023211"/>
    </source>
</evidence>
<keyword evidence="6" id="KW-0464">Manganese</keyword>
<dbReference type="PANTHER" id="PTHR12992">
    <property type="entry name" value="NUDIX HYDROLASE"/>
    <property type="match status" value="1"/>
</dbReference>
<gene>
    <name evidence="8" type="ORF">S2091_0185</name>
</gene>
<reference evidence="8 9" key="1">
    <citation type="submission" date="2018-02" db="EMBL/GenBank/DDBJ databases">
        <title>Solimicrobium silvestre gen. nov., sp. nov., isolated from alpine forest soil.</title>
        <authorList>
            <person name="Margesin R."/>
            <person name="Albuquerque L."/>
            <person name="Zhang D.-C."/>
            <person name="Froufe H.J.C."/>
            <person name="Severino R."/>
            <person name="Roxo I."/>
            <person name="Egas C."/>
            <person name="Da Costa M.S."/>
        </authorList>
    </citation>
    <scope>NUCLEOTIDE SEQUENCE [LARGE SCALE GENOMIC DNA]</scope>
    <source>
        <strain evidence="8 9">S20-91</strain>
    </source>
</reference>
<evidence type="ECO:0000313" key="8">
    <source>
        <dbReference type="EMBL" id="PRC94990.1"/>
    </source>
</evidence>
<dbReference type="SUPFAM" id="SSF55811">
    <property type="entry name" value="Nudix"/>
    <property type="match status" value="1"/>
</dbReference>
<keyword evidence="5" id="KW-0460">Magnesium</keyword>
<dbReference type="EMBL" id="PUGF01000001">
    <property type="protein sequence ID" value="PRC94990.1"/>
    <property type="molecule type" value="Genomic_DNA"/>
</dbReference>
<comment type="cofactor">
    <cofactor evidence="1">
        <name>Mn(2+)</name>
        <dbReference type="ChEBI" id="CHEBI:29035"/>
    </cofactor>
</comment>
<name>A0A2S9H4S9_9BURK</name>
<organism evidence="8 9">
    <name type="scientific">Solimicrobium silvestre</name>
    <dbReference type="NCBI Taxonomy" id="2099400"/>
    <lineage>
        <taxon>Bacteria</taxon>
        <taxon>Pseudomonadati</taxon>
        <taxon>Pseudomonadota</taxon>
        <taxon>Betaproteobacteria</taxon>
        <taxon>Burkholderiales</taxon>
        <taxon>Oxalobacteraceae</taxon>
        <taxon>Solimicrobium</taxon>
    </lineage>
</organism>
<keyword evidence="3" id="KW-0479">Metal-binding</keyword>
<dbReference type="AlphaFoldDB" id="A0A2S9H4S9"/>
<keyword evidence="4" id="KW-0378">Hydrolase</keyword>
<keyword evidence="9" id="KW-1185">Reference proteome</keyword>